<gene>
    <name evidence="2" type="ORF">DMAD_13085</name>
</gene>
<dbReference type="AlphaFoldDB" id="A0AAU9FJ37"/>
<accession>A0AAU9FJ37</accession>
<name>A0AAU9FJ37_DROMD</name>
<evidence type="ECO:0000313" key="2">
    <source>
        <dbReference type="EMBL" id="BFF95753.1"/>
    </source>
</evidence>
<organism evidence="2 3">
    <name type="scientific">Drosophila madeirensis</name>
    <name type="common">Fruit fly</name>
    <dbReference type="NCBI Taxonomy" id="30013"/>
    <lineage>
        <taxon>Eukaryota</taxon>
        <taxon>Metazoa</taxon>
        <taxon>Ecdysozoa</taxon>
        <taxon>Arthropoda</taxon>
        <taxon>Hexapoda</taxon>
        <taxon>Insecta</taxon>
        <taxon>Pterygota</taxon>
        <taxon>Neoptera</taxon>
        <taxon>Endopterygota</taxon>
        <taxon>Diptera</taxon>
        <taxon>Brachycera</taxon>
        <taxon>Muscomorpha</taxon>
        <taxon>Ephydroidea</taxon>
        <taxon>Drosophilidae</taxon>
        <taxon>Drosophila</taxon>
        <taxon>Sophophora</taxon>
    </lineage>
</organism>
<proteinExistence type="predicted"/>
<keyword evidence="3" id="KW-1185">Reference proteome</keyword>
<dbReference type="Proteomes" id="UP001500889">
    <property type="component" value="Chromosome U"/>
</dbReference>
<reference evidence="2 3" key="1">
    <citation type="submission" date="2024-02" db="EMBL/GenBank/DDBJ databases">
        <title>A chromosome-level genome assembly of Drosophila madeirensis, a fruit fly species endemic to Madeira island.</title>
        <authorList>
            <person name="Tomihara K."/>
            <person name="Llopart A."/>
            <person name="Yamamoto D."/>
        </authorList>
    </citation>
    <scope>NUCLEOTIDE SEQUENCE [LARGE SCALE GENOMIC DNA]</scope>
    <source>
        <strain evidence="2 3">RF1</strain>
    </source>
</reference>
<evidence type="ECO:0000313" key="3">
    <source>
        <dbReference type="Proteomes" id="UP001500889"/>
    </source>
</evidence>
<dbReference type="EMBL" id="AP029264">
    <property type="protein sequence ID" value="BFF95753.1"/>
    <property type="molecule type" value="Genomic_DNA"/>
</dbReference>
<feature type="region of interest" description="Disordered" evidence="1">
    <location>
        <begin position="305"/>
        <end position="326"/>
    </location>
</feature>
<sequence length="326" mass="36989">MSKKDLQTIGVAGEAKSSSGVRCDEPSIMGRFGWAQFGNVCLPYIYRQTSTETEKYLSARMFELKLGTYLNYFQPDVYARCVYVPSYYITDAEARLFNEANDKHCDGQFGCDKFTRKDLVVRVGDAINFYQFLNDCYRKLLTGSNNSSDKFGFIRINKESVISYTVHNEERVLPLFHFRIETENLETKAVLLNGWDLAYLKFCCKVQGVGNEYYSGQNVAVMSLTYIKSAFPNGTEFEDYWPSKDVDTSLLIGNRANVNVNSVKWNTPTPLVRSAAGQNANHMSLAASATYQQQQRVAAVAALHTQRNGRRSSQSKQLPAKRTRWD</sequence>
<evidence type="ECO:0000256" key="1">
    <source>
        <dbReference type="SAM" id="MobiDB-lite"/>
    </source>
</evidence>
<protein>
    <submittedName>
        <fullName evidence="2">Uncharacterized protein</fullName>
    </submittedName>
</protein>